<gene>
    <name evidence="1" type="ORF">FCL42_03650</name>
</gene>
<evidence type="ECO:0000313" key="2">
    <source>
        <dbReference type="Proteomes" id="UP000305675"/>
    </source>
</evidence>
<comment type="caution">
    <text evidence="1">The sequence shown here is derived from an EMBL/GenBank/DDBJ whole genome shotgun (WGS) entry which is preliminary data.</text>
</comment>
<dbReference type="AlphaFoldDB" id="A0A4U1BTP5"/>
<protein>
    <submittedName>
        <fullName evidence="1">Uncharacterized protein</fullName>
    </submittedName>
</protein>
<dbReference type="EMBL" id="SWCJ01000002">
    <property type="protein sequence ID" value="TKB57385.1"/>
    <property type="molecule type" value="Genomic_DNA"/>
</dbReference>
<proteinExistence type="predicted"/>
<dbReference type="RefSeq" id="WP_136862031.1">
    <property type="nucleotide sequence ID" value="NZ_SWCJ01000002.1"/>
</dbReference>
<keyword evidence="2" id="KW-1185">Reference proteome</keyword>
<sequence>MKHQWRFEWNQHQIRIDSNWAAGSHLFVDNELKDSNRALFGLPAKQVLCWDALRVEIDYKMFWAEVMVTAGDEVIFQKRPRGW</sequence>
<reference evidence="1 2" key="1">
    <citation type="submission" date="2019-04" db="EMBL/GenBank/DDBJ databases">
        <authorList>
            <person name="Hwang J.C."/>
        </authorList>
    </citation>
    <scope>NUCLEOTIDE SEQUENCE [LARGE SCALE GENOMIC DNA]</scope>
    <source>
        <strain evidence="1 2">IMCC35002</strain>
    </source>
</reference>
<name>A0A4U1BTP5_9GAMM</name>
<dbReference type="OrthoDB" id="7067095at2"/>
<dbReference type="Proteomes" id="UP000305675">
    <property type="component" value="Unassembled WGS sequence"/>
</dbReference>
<evidence type="ECO:0000313" key="1">
    <source>
        <dbReference type="EMBL" id="TKB57385.1"/>
    </source>
</evidence>
<organism evidence="1 2">
    <name type="scientific">Ferrimonas aestuarii</name>
    <dbReference type="NCBI Taxonomy" id="2569539"/>
    <lineage>
        <taxon>Bacteria</taxon>
        <taxon>Pseudomonadati</taxon>
        <taxon>Pseudomonadota</taxon>
        <taxon>Gammaproteobacteria</taxon>
        <taxon>Alteromonadales</taxon>
        <taxon>Ferrimonadaceae</taxon>
        <taxon>Ferrimonas</taxon>
    </lineage>
</organism>
<accession>A0A4U1BTP5</accession>